<reference evidence="3 4" key="1">
    <citation type="submission" date="2022-09" db="EMBL/GenBank/DDBJ databases">
        <title>Chelativorans salina sp. nov., a novel slightly halophilic bacterium isolated from a saline lake sediment enrichment.</title>
        <authorList>
            <person name="Gao L."/>
            <person name="Fang B.-Z."/>
            <person name="Li W.-J."/>
        </authorList>
    </citation>
    <scope>NUCLEOTIDE SEQUENCE [LARGE SCALE GENOMIC DNA]</scope>
    <source>
        <strain evidence="3 4">EGI FJ00035</strain>
    </source>
</reference>
<dbReference type="Proteomes" id="UP001320831">
    <property type="component" value="Unassembled WGS sequence"/>
</dbReference>
<evidence type="ECO:0000313" key="3">
    <source>
        <dbReference type="EMBL" id="MCT7374155.1"/>
    </source>
</evidence>
<feature type="signal peptide" evidence="1">
    <location>
        <begin position="1"/>
        <end position="31"/>
    </location>
</feature>
<organism evidence="3 4">
    <name type="scientific">Chelativorans salis</name>
    <dbReference type="NCBI Taxonomy" id="2978478"/>
    <lineage>
        <taxon>Bacteria</taxon>
        <taxon>Pseudomonadati</taxon>
        <taxon>Pseudomonadota</taxon>
        <taxon>Alphaproteobacteria</taxon>
        <taxon>Hyphomicrobiales</taxon>
        <taxon>Phyllobacteriaceae</taxon>
        <taxon>Chelativorans</taxon>
    </lineage>
</organism>
<proteinExistence type="predicted"/>
<feature type="chain" id="PRO_5046277919" evidence="1">
    <location>
        <begin position="32"/>
        <end position="861"/>
    </location>
</feature>
<evidence type="ECO:0000313" key="4">
    <source>
        <dbReference type="Proteomes" id="UP001320831"/>
    </source>
</evidence>
<dbReference type="SMART" id="SM00869">
    <property type="entry name" value="Autotransporter"/>
    <property type="match status" value="1"/>
</dbReference>
<name>A0ABT2LHW4_9HYPH</name>
<dbReference type="PROSITE" id="PS51208">
    <property type="entry name" value="AUTOTRANSPORTER"/>
    <property type="match status" value="1"/>
</dbReference>
<dbReference type="InterPro" id="IPR005546">
    <property type="entry name" value="Autotransporte_beta"/>
</dbReference>
<evidence type="ECO:0000256" key="1">
    <source>
        <dbReference type="SAM" id="SignalP"/>
    </source>
</evidence>
<dbReference type="RefSeq" id="WP_260900518.1">
    <property type="nucleotide sequence ID" value="NZ_JAOCZP010000001.1"/>
</dbReference>
<protein>
    <submittedName>
        <fullName evidence="3">Autotransporter</fullName>
    </submittedName>
</protein>
<dbReference type="InterPro" id="IPR036709">
    <property type="entry name" value="Autotransporte_beta_dom_sf"/>
</dbReference>
<dbReference type="Gene3D" id="2.40.128.130">
    <property type="entry name" value="Autotransporter beta-domain"/>
    <property type="match status" value="1"/>
</dbReference>
<sequence>MIGRSWTLRLYGASGLAVAAASSFYSSGAEACEASENTAGGVDIVCEPGDPAAAPFATQYFFGDLEFYDGNASDTLTMTGGSISEDGAETPAVDGDNNLLSSPGFILMLGGDDTVVISGGTVGNSVDLIHIDLGAGADRFEMHGGAVYGSVYGEDAEDAPGADTFIMSGGTVTGSLYGLGGGNTFTVSGGTIEGSIFAGSQNDIVTISGTANIHGNAETGPDAVGLEDGDDVFEMTAGTLGGAVSGGGGDDTLTISGGAISSYVAGNEGSDRIAVSGGQIEGDVRGNEGEDEVTVSGGAIAGDVEAETVRLYGGTIGGDIVGISGDTLIIDDAVVPNPLDLRNDVLFSGTNSVGSITDTDLAGGGTKTQVFTGFDSLALDNSTLGFGTGTIGIGNLSLSNGSTLFVNGDTGLLGDLTLSNSTLDMIDGVAGDVLTLGGLAISDSQIGIDLNQQTSLVDRLVADTLTATGTNTILVNLLGTPAFTGPTDIPIILAGGPVDGTFLISGVPGTTASLFTYEVIAGLDGLFIRVTPALFGVAAAPQNAIDVSTVDNVLSTLYGINNDAIAALLGLGPAEMVAIAPTFGVFASGQWAHVEHDGFTISHNSLTGPGPSFDASDFSAAISLDFNAAKHFGFDDRYGLNLGLFGGYASTDVGLGAFQGFDRIGDADNGSVMFGGYGLFRQGFNYALVSATAFLGETDITNGVLNTTGSYDTKGFAVTGSVGRIFTLSERVRFDLRGGLLGVTFRGDDYIDSGGNRFGESRISFGAVKFEPGIYADYKLKNGMVISPYARANLQQRFGYRNTSVLDGREIAFDDADFSAALSAGFNLRVSQRTTVSSEVRGKFSADSSTLGGKIGLKMAF</sequence>
<feature type="domain" description="Autotransporter" evidence="2">
    <location>
        <begin position="578"/>
        <end position="861"/>
    </location>
</feature>
<keyword evidence="1" id="KW-0732">Signal</keyword>
<accession>A0ABT2LHW4</accession>
<dbReference type="Gene3D" id="2.160.20.160">
    <property type="match status" value="1"/>
</dbReference>
<dbReference type="InterPro" id="IPR011050">
    <property type="entry name" value="Pectin_lyase_fold/virulence"/>
</dbReference>
<comment type="caution">
    <text evidence="3">The sequence shown here is derived from an EMBL/GenBank/DDBJ whole genome shotgun (WGS) entry which is preliminary data.</text>
</comment>
<keyword evidence="4" id="KW-1185">Reference proteome</keyword>
<gene>
    <name evidence="3" type="ORF">N5A92_03805</name>
</gene>
<dbReference type="SUPFAM" id="SSF51126">
    <property type="entry name" value="Pectin lyase-like"/>
    <property type="match status" value="1"/>
</dbReference>
<evidence type="ECO:0000259" key="2">
    <source>
        <dbReference type="PROSITE" id="PS51208"/>
    </source>
</evidence>
<dbReference type="SUPFAM" id="SSF103515">
    <property type="entry name" value="Autotransporter"/>
    <property type="match status" value="1"/>
</dbReference>
<dbReference type="EMBL" id="JAOCZP010000001">
    <property type="protein sequence ID" value="MCT7374155.1"/>
    <property type="molecule type" value="Genomic_DNA"/>
</dbReference>